<comment type="similarity">
    <text evidence="12">Belongs to the type II topoisomerase family.</text>
</comment>
<dbReference type="PROSITE" id="PS50880">
    <property type="entry name" value="TOPRIM"/>
    <property type="match status" value="1"/>
</dbReference>
<dbReference type="EMBL" id="BDSP01000078">
    <property type="protein sequence ID" value="GAX14319.1"/>
    <property type="molecule type" value="Genomic_DNA"/>
</dbReference>
<keyword evidence="8" id="KW-0460">Magnesium</keyword>
<evidence type="ECO:0000313" key="17">
    <source>
        <dbReference type="Proteomes" id="UP000198406"/>
    </source>
</evidence>
<dbReference type="GO" id="GO:0046872">
    <property type="term" value="F:metal ion binding"/>
    <property type="evidence" value="ECO:0007669"/>
    <property type="project" value="UniProtKB-KW"/>
</dbReference>
<evidence type="ECO:0000256" key="14">
    <source>
        <dbReference type="SAM" id="SignalP"/>
    </source>
</evidence>
<dbReference type="InterPro" id="IPR006171">
    <property type="entry name" value="TOPRIM_dom"/>
</dbReference>
<dbReference type="CDD" id="cd00822">
    <property type="entry name" value="TopoII_Trans_DNA_gyrase"/>
    <property type="match status" value="1"/>
</dbReference>
<dbReference type="InterPro" id="IPR001241">
    <property type="entry name" value="Topo_IIA"/>
</dbReference>
<dbReference type="Gene3D" id="3.40.50.670">
    <property type="match status" value="1"/>
</dbReference>
<evidence type="ECO:0000256" key="3">
    <source>
        <dbReference type="ARBA" id="ARBA00004229"/>
    </source>
</evidence>
<dbReference type="AlphaFoldDB" id="A0A1Z5JK01"/>
<keyword evidence="9 12" id="KW-0799">Topoisomerase</keyword>
<evidence type="ECO:0000256" key="11">
    <source>
        <dbReference type="ARBA" id="ARBA00023235"/>
    </source>
</evidence>
<dbReference type="SMART" id="SM00433">
    <property type="entry name" value="TOP2c"/>
    <property type="match status" value="1"/>
</dbReference>
<comment type="similarity">
    <text evidence="4">Belongs to the type II topoisomerase GyrB family.</text>
</comment>
<evidence type="ECO:0000256" key="10">
    <source>
        <dbReference type="ARBA" id="ARBA00023125"/>
    </source>
</evidence>
<evidence type="ECO:0000256" key="12">
    <source>
        <dbReference type="RuleBase" id="RU362094"/>
    </source>
</evidence>
<comment type="cofactor">
    <cofactor evidence="2">
        <name>Mg(2+)</name>
        <dbReference type="ChEBI" id="CHEBI:18420"/>
    </cofactor>
</comment>
<comment type="subunit">
    <text evidence="12">Homodimer.</text>
</comment>
<dbReference type="GO" id="GO:0009507">
    <property type="term" value="C:chloroplast"/>
    <property type="evidence" value="ECO:0007669"/>
    <property type="project" value="UniProtKB-SubCell"/>
</dbReference>
<dbReference type="Pfam" id="PF01751">
    <property type="entry name" value="Toprim"/>
    <property type="match status" value="1"/>
</dbReference>
<organism evidence="16 17">
    <name type="scientific">Fistulifera solaris</name>
    <name type="common">Oleaginous diatom</name>
    <dbReference type="NCBI Taxonomy" id="1519565"/>
    <lineage>
        <taxon>Eukaryota</taxon>
        <taxon>Sar</taxon>
        <taxon>Stramenopiles</taxon>
        <taxon>Ochrophyta</taxon>
        <taxon>Bacillariophyta</taxon>
        <taxon>Bacillariophyceae</taxon>
        <taxon>Bacillariophycidae</taxon>
        <taxon>Naviculales</taxon>
        <taxon>Naviculaceae</taxon>
        <taxon>Fistulifera</taxon>
    </lineage>
</organism>
<comment type="subcellular location">
    <subcellularLocation>
        <location evidence="3">Plastid</location>
        <location evidence="3">Chloroplast</location>
    </subcellularLocation>
</comment>
<feature type="domain" description="Toprim" evidence="15">
    <location>
        <begin position="571"/>
        <end position="686"/>
    </location>
</feature>
<dbReference type="InterPro" id="IPR014721">
    <property type="entry name" value="Ribsml_uS5_D2-typ_fold_subgr"/>
</dbReference>
<dbReference type="PRINTS" id="PR00418">
    <property type="entry name" value="TPI2FAMILY"/>
</dbReference>
<keyword evidence="7 12" id="KW-0067">ATP-binding</keyword>
<evidence type="ECO:0000256" key="1">
    <source>
        <dbReference type="ARBA" id="ARBA00000185"/>
    </source>
</evidence>
<dbReference type="SMART" id="SM00387">
    <property type="entry name" value="HATPase_c"/>
    <property type="match status" value="1"/>
</dbReference>
<gene>
    <name evidence="16" type="ORF">FisN_1Hh519</name>
</gene>
<feature type="region of interest" description="Disordered" evidence="13">
    <location>
        <begin position="352"/>
        <end position="378"/>
    </location>
</feature>
<dbReference type="GO" id="GO:0003918">
    <property type="term" value="F:DNA topoisomerase type II (double strand cut, ATP-hydrolyzing) activity"/>
    <property type="evidence" value="ECO:0007669"/>
    <property type="project" value="UniProtKB-UniRule"/>
</dbReference>
<dbReference type="InterPro" id="IPR013506">
    <property type="entry name" value="Topo_IIA_bsu_dom2"/>
</dbReference>
<evidence type="ECO:0000256" key="5">
    <source>
        <dbReference type="ARBA" id="ARBA00022723"/>
    </source>
</evidence>
<dbReference type="Pfam" id="PF02518">
    <property type="entry name" value="HATPase_c"/>
    <property type="match status" value="1"/>
</dbReference>
<evidence type="ECO:0000313" key="16">
    <source>
        <dbReference type="EMBL" id="GAX14319.1"/>
    </source>
</evidence>
<dbReference type="EC" id="5.6.2.2" evidence="12"/>
<dbReference type="SUPFAM" id="SSF56719">
    <property type="entry name" value="Type II DNA topoisomerase"/>
    <property type="match status" value="1"/>
</dbReference>
<dbReference type="CDD" id="cd16928">
    <property type="entry name" value="HATPase_GyrB-like"/>
    <property type="match status" value="1"/>
</dbReference>
<dbReference type="OrthoDB" id="276498at2759"/>
<dbReference type="InterPro" id="IPR013759">
    <property type="entry name" value="Topo_IIA_B_C"/>
</dbReference>
<dbReference type="InterPro" id="IPR034160">
    <property type="entry name" value="TOPRIM_GyrB"/>
</dbReference>
<feature type="signal peptide" evidence="14">
    <location>
        <begin position="1"/>
        <end position="19"/>
    </location>
</feature>
<dbReference type="InterPro" id="IPR013760">
    <property type="entry name" value="Topo_IIA-like_dom_sf"/>
</dbReference>
<sequence length="806" mass="87702">MRSCINSFCIIALWTSSTAFAPQLYSRSFTSTQQQIALHATLESTLVTSVNDTASSYGANQIMVLEGLDPVRKRPGMYIGSTGPEGLHHLVWEVVDNCVDEVLAGHATFVTTTINKDGSMTVVDDGRGIPTDLHPVTRKSALETVLTVLHAGGKFNNQGSDSGYKVSGGLHGVGISVVNALSEFVDVVVDRMDTTYQMRFDRGVPTSDLNITPNTQAAISDDDIERELDLVKRAASSQDEDPKEMKTKMDNLKLLSSLMSKRKSGTTVTFRPDIQVFKGENGKPDITFDPSKLRGRMDEIAYLNAGLLLTLKDDRIKDESTRSKIQVFYHAGGLAEYVELLCRSKTPLFGKGSGTAEKGGSKRKGKDGSNLPNDPAAGILTPDGCTILISGSIQPDEKSPPVAVTAALRWSSDMYTETILSFCNNIRTRDGGSHVEGLKACLTRAVNQAAKRSGKAKEGTANLPGEFVREGLTAVVSVSVSEPEFEGQTKGRLGNPEVRPAVDSLLSNELNKLFDFRPEILDAIYEKATSAQAAAAAARAARDMVRRKTLLTSTVLPGKLADCASRDPLESEIFIVEGDSAAGSAKQGRNRQNQAILPLRGKILNIERAAAEKIYQNNELQSLISALGLGVKGSEFDKESLRYGKIIIMTDADVDGAHIRVLLLTFFYRYQRELIEKGHVFIAQPPLYKVSSGSGRARKEKYAFSDADKNNAVLEVLGTEDSEIARKAVEQGKVSIQRFKGLGEMMPEQLWATTMDPERRTLLQVTVNDAALADQMLNVLMGDAVAPRRNFISEQAEKLQVDELDL</sequence>
<dbReference type="Pfam" id="PF00204">
    <property type="entry name" value="DNA_gyraseB"/>
    <property type="match status" value="1"/>
</dbReference>
<dbReference type="FunCoup" id="A0A1Z5JK01">
    <property type="interactions" value="43"/>
</dbReference>
<accession>A0A1Z5JK01</accession>
<dbReference type="PANTHER" id="PTHR45866">
    <property type="entry name" value="DNA GYRASE/TOPOISOMERASE SUBUNIT B"/>
    <property type="match status" value="1"/>
</dbReference>
<dbReference type="SUPFAM" id="SSF55874">
    <property type="entry name" value="ATPase domain of HSP90 chaperone/DNA topoisomerase II/histidine kinase"/>
    <property type="match status" value="1"/>
</dbReference>
<evidence type="ECO:0000256" key="7">
    <source>
        <dbReference type="ARBA" id="ARBA00022840"/>
    </source>
</evidence>
<evidence type="ECO:0000259" key="15">
    <source>
        <dbReference type="PROSITE" id="PS50880"/>
    </source>
</evidence>
<dbReference type="InterPro" id="IPR036890">
    <property type="entry name" value="HATPase_C_sf"/>
</dbReference>
<dbReference type="InParanoid" id="A0A1Z5JK01"/>
<evidence type="ECO:0000256" key="13">
    <source>
        <dbReference type="SAM" id="MobiDB-lite"/>
    </source>
</evidence>
<dbReference type="InterPro" id="IPR018522">
    <property type="entry name" value="TopoIIA_CS"/>
</dbReference>
<dbReference type="PRINTS" id="PR01159">
    <property type="entry name" value="DNAGYRASEB"/>
</dbReference>
<keyword evidence="5" id="KW-0479">Metal-binding</keyword>
<keyword evidence="11 12" id="KW-0413">Isomerase</keyword>
<dbReference type="Pfam" id="PF00986">
    <property type="entry name" value="DNA_gyraseB_C"/>
    <property type="match status" value="1"/>
</dbReference>
<protein>
    <recommendedName>
        <fullName evidence="12">DNA topoisomerase 2</fullName>
        <ecNumber evidence="12">5.6.2.2</ecNumber>
    </recommendedName>
</protein>
<dbReference type="PANTHER" id="PTHR45866:SF1">
    <property type="entry name" value="DNA GYRASE SUBUNIT B, MITOCHONDRIAL"/>
    <property type="match status" value="1"/>
</dbReference>
<keyword evidence="17" id="KW-1185">Reference proteome</keyword>
<comment type="function">
    <text evidence="12">Control of topological states of DNA by transient breakage and subsequent rejoining of DNA strands. Topoisomerase II makes double-strand breaks.</text>
</comment>
<dbReference type="InterPro" id="IPR020568">
    <property type="entry name" value="Ribosomal_Su5_D2-typ_SF"/>
</dbReference>
<dbReference type="InterPro" id="IPR000565">
    <property type="entry name" value="Topo_IIA_B"/>
</dbReference>
<comment type="caution">
    <text evidence="16">The sequence shown here is derived from an EMBL/GenBank/DDBJ whole genome shotgun (WGS) entry which is preliminary data.</text>
</comment>
<dbReference type="GO" id="GO:0006265">
    <property type="term" value="P:DNA topological change"/>
    <property type="evidence" value="ECO:0007669"/>
    <property type="project" value="UniProtKB-UniRule"/>
</dbReference>
<dbReference type="PROSITE" id="PS00177">
    <property type="entry name" value="TOPOISOMERASE_II"/>
    <property type="match status" value="1"/>
</dbReference>
<dbReference type="FunFam" id="3.40.50.670:FF:000002">
    <property type="entry name" value="DNA gyrase subunit B"/>
    <property type="match status" value="1"/>
</dbReference>
<keyword evidence="10 12" id="KW-0238">DNA-binding</keyword>
<name>A0A1Z5JK01_FISSO</name>
<comment type="catalytic activity">
    <reaction evidence="1 12">
        <text>ATP-dependent breakage, passage and rejoining of double-stranded DNA.</text>
        <dbReference type="EC" id="5.6.2.2"/>
    </reaction>
</comment>
<feature type="chain" id="PRO_5013346318" description="DNA topoisomerase 2" evidence="14">
    <location>
        <begin position="20"/>
        <end position="806"/>
    </location>
</feature>
<proteinExistence type="inferred from homology"/>
<dbReference type="CDD" id="cd03366">
    <property type="entry name" value="TOPRIM_TopoIIA_GyrB"/>
    <property type="match status" value="1"/>
</dbReference>
<dbReference type="InterPro" id="IPR003594">
    <property type="entry name" value="HATPase_dom"/>
</dbReference>
<evidence type="ECO:0000256" key="9">
    <source>
        <dbReference type="ARBA" id="ARBA00023029"/>
    </source>
</evidence>
<keyword evidence="14" id="KW-0732">Signal</keyword>
<reference evidence="16 17" key="1">
    <citation type="journal article" date="2015" name="Plant Cell">
        <title>Oil accumulation by the oleaginous diatom Fistulifera solaris as revealed by the genome and transcriptome.</title>
        <authorList>
            <person name="Tanaka T."/>
            <person name="Maeda Y."/>
            <person name="Veluchamy A."/>
            <person name="Tanaka M."/>
            <person name="Abida H."/>
            <person name="Marechal E."/>
            <person name="Bowler C."/>
            <person name="Muto M."/>
            <person name="Sunaga Y."/>
            <person name="Tanaka M."/>
            <person name="Yoshino T."/>
            <person name="Taniguchi T."/>
            <person name="Fukuda Y."/>
            <person name="Nemoto M."/>
            <person name="Matsumoto M."/>
            <person name="Wong P.S."/>
            <person name="Aburatani S."/>
            <person name="Fujibuchi W."/>
        </authorList>
    </citation>
    <scope>NUCLEOTIDE SEQUENCE [LARGE SCALE GENOMIC DNA]</scope>
    <source>
        <strain evidence="16 17">JPCC DA0580</strain>
    </source>
</reference>
<dbReference type="Gene3D" id="3.30.565.10">
    <property type="entry name" value="Histidine kinase-like ATPase, C-terminal domain"/>
    <property type="match status" value="1"/>
</dbReference>
<dbReference type="SUPFAM" id="SSF54211">
    <property type="entry name" value="Ribosomal protein S5 domain 2-like"/>
    <property type="match status" value="1"/>
</dbReference>
<evidence type="ECO:0000256" key="2">
    <source>
        <dbReference type="ARBA" id="ARBA00001946"/>
    </source>
</evidence>
<evidence type="ECO:0000256" key="4">
    <source>
        <dbReference type="ARBA" id="ARBA00010708"/>
    </source>
</evidence>
<evidence type="ECO:0000256" key="8">
    <source>
        <dbReference type="ARBA" id="ARBA00022842"/>
    </source>
</evidence>
<dbReference type="Proteomes" id="UP000198406">
    <property type="component" value="Unassembled WGS sequence"/>
</dbReference>
<evidence type="ECO:0000256" key="6">
    <source>
        <dbReference type="ARBA" id="ARBA00022741"/>
    </source>
</evidence>
<dbReference type="Gene3D" id="3.30.230.10">
    <property type="match status" value="1"/>
</dbReference>
<dbReference type="GO" id="GO:0005524">
    <property type="term" value="F:ATP binding"/>
    <property type="evidence" value="ECO:0007669"/>
    <property type="project" value="UniProtKB-UniRule"/>
</dbReference>
<keyword evidence="6 12" id="KW-0547">Nucleotide-binding</keyword>
<dbReference type="GO" id="GO:0003677">
    <property type="term" value="F:DNA binding"/>
    <property type="evidence" value="ECO:0007669"/>
    <property type="project" value="UniProtKB-UniRule"/>
</dbReference>
<dbReference type="InterPro" id="IPR002288">
    <property type="entry name" value="DNA_gyrase_B_C"/>
</dbReference>